<dbReference type="InterPro" id="IPR052365">
    <property type="entry name" value="THEM4/THEM5_acyl-CoA_thioest"/>
</dbReference>
<evidence type="ECO:0000256" key="2">
    <source>
        <dbReference type="ARBA" id="ARBA00004496"/>
    </source>
</evidence>
<evidence type="ECO:0000256" key="4">
    <source>
        <dbReference type="ARBA" id="ARBA00022475"/>
    </source>
</evidence>
<proteinExistence type="inferred from homology"/>
<evidence type="ECO:0000256" key="18">
    <source>
        <dbReference type="ARBA" id="ARBA00043210"/>
    </source>
</evidence>
<evidence type="ECO:0000256" key="1">
    <source>
        <dbReference type="ARBA" id="ARBA00004170"/>
    </source>
</evidence>
<evidence type="ECO:0000256" key="3">
    <source>
        <dbReference type="ARBA" id="ARBA00004632"/>
    </source>
</evidence>
<dbReference type="Proteomes" id="UP001501578">
    <property type="component" value="Unassembled WGS sequence"/>
</dbReference>
<evidence type="ECO:0000256" key="15">
    <source>
        <dbReference type="ARBA" id="ARBA00038456"/>
    </source>
</evidence>
<comment type="catalytic activity">
    <reaction evidence="13">
        <text>(5Z,8Z,11Z,14Z)-eicosatetraenoyl-CoA + H2O = (5Z,8Z,11Z,14Z)-eicosatetraenoate + CoA + H(+)</text>
        <dbReference type="Rhea" id="RHEA:40151"/>
        <dbReference type="ChEBI" id="CHEBI:15377"/>
        <dbReference type="ChEBI" id="CHEBI:15378"/>
        <dbReference type="ChEBI" id="CHEBI:32395"/>
        <dbReference type="ChEBI" id="CHEBI:57287"/>
        <dbReference type="ChEBI" id="CHEBI:57368"/>
    </reaction>
    <physiologicalReaction direction="left-to-right" evidence="13">
        <dbReference type="Rhea" id="RHEA:40152"/>
    </physiologicalReaction>
</comment>
<keyword evidence="7" id="KW-0378">Hydrolase</keyword>
<keyword evidence="11" id="KW-0472">Membrane</keyword>
<dbReference type="EC" id="3.1.2.2" evidence="16"/>
<evidence type="ECO:0000256" key="17">
    <source>
        <dbReference type="ARBA" id="ARBA00040123"/>
    </source>
</evidence>
<keyword evidence="9" id="KW-0809">Transit peptide</keyword>
<evidence type="ECO:0000256" key="16">
    <source>
        <dbReference type="ARBA" id="ARBA00038848"/>
    </source>
</evidence>
<organism evidence="25 26">
    <name type="scientific">Nonomuraea longicatena</name>
    <dbReference type="NCBI Taxonomy" id="83682"/>
    <lineage>
        <taxon>Bacteria</taxon>
        <taxon>Bacillati</taxon>
        <taxon>Actinomycetota</taxon>
        <taxon>Actinomycetes</taxon>
        <taxon>Streptosporangiales</taxon>
        <taxon>Streptosporangiaceae</taxon>
        <taxon>Nonomuraea</taxon>
    </lineage>
</organism>
<evidence type="ECO:0000313" key="25">
    <source>
        <dbReference type="EMBL" id="GAA0945364.1"/>
    </source>
</evidence>
<sequence length="203" mass="21205">MTIEAATGESRITALCALSQQVRELMDATALTDVPEDELEAITADVAALTARLRAVARETPQPFEFAPDGTLRHLGNAVTGAANPHALPLVVTSDGESVRAELSFRPLHEGPPGSVHGGISAMILDHVLGQAVVVAGFAGMTASLSVNYRKPVPYGVPLVATGAFTRKEGRKTWVEGRIALTDGTVLVEATGLFVTPAAWLGE</sequence>
<comment type="subcellular location">
    <subcellularLocation>
        <location evidence="3">Cell projection</location>
        <location evidence="3">Ruffle membrane</location>
    </subcellularLocation>
    <subcellularLocation>
        <location evidence="2">Cytoplasm</location>
    </subcellularLocation>
    <subcellularLocation>
        <location evidence="1">Membrane</location>
        <topology evidence="1">Peripheral membrane protein</topology>
    </subcellularLocation>
</comment>
<evidence type="ECO:0000256" key="9">
    <source>
        <dbReference type="ARBA" id="ARBA00022946"/>
    </source>
</evidence>
<evidence type="ECO:0000256" key="14">
    <source>
        <dbReference type="ARBA" id="ARBA00037002"/>
    </source>
</evidence>
<keyword evidence="8" id="KW-0276">Fatty acid metabolism</keyword>
<evidence type="ECO:0000256" key="12">
    <source>
        <dbReference type="ARBA" id="ARBA00023273"/>
    </source>
</evidence>
<evidence type="ECO:0000256" key="11">
    <source>
        <dbReference type="ARBA" id="ARBA00023136"/>
    </source>
</evidence>
<comment type="caution">
    <text evidence="25">The sequence shown here is derived from an EMBL/GenBank/DDBJ whole genome shotgun (WGS) entry which is preliminary data.</text>
</comment>
<evidence type="ECO:0000256" key="19">
    <source>
        <dbReference type="ARBA" id="ARBA00047588"/>
    </source>
</evidence>
<dbReference type="InterPro" id="IPR006683">
    <property type="entry name" value="Thioestr_dom"/>
</dbReference>
<evidence type="ECO:0000256" key="20">
    <source>
        <dbReference type="ARBA" id="ARBA00047734"/>
    </source>
</evidence>
<evidence type="ECO:0000256" key="22">
    <source>
        <dbReference type="ARBA" id="ARBA00048074"/>
    </source>
</evidence>
<evidence type="ECO:0000256" key="8">
    <source>
        <dbReference type="ARBA" id="ARBA00022832"/>
    </source>
</evidence>
<keyword evidence="12" id="KW-0966">Cell projection</keyword>
<dbReference type="RefSeq" id="WP_343953504.1">
    <property type="nucleotide sequence ID" value="NZ_BAAAHQ010000038.1"/>
</dbReference>
<dbReference type="PANTHER" id="PTHR12418">
    <property type="entry name" value="ACYL-COENZYME A THIOESTERASE THEM4"/>
    <property type="match status" value="1"/>
</dbReference>
<reference evidence="25 26" key="1">
    <citation type="journal article" date="2019" name="Int. J. Syst. Evol. Microbiol.">
        <title>The Global Catalogue of Microorganisms (GCM) 10K type strain sequencing project: providing services to taxonomists for standard genome sequencing and annotation.</title>
        <authorList>
            <consortium name="The Broad Institute Genomics Platform"/>
            <consortium name="The Broad Institute Genome Sequencing Center for Infectious Disease"/>
            <person name="Wu L."/>
            <person name="Ma J."/>
        </authorList>
    </citation>
    <scope>NUCLEOTIDE SEQUENCE [LARGE SCALE GENOMIC DNA]</scope>
    <source>
        <strain evidence="25 26">JCM 11136</strain>
    </source>
</reference>
<name>A0ABN1QNV3_9ACTN</name>
<dbReference type="CDD" id="cd03443">
    <property type="entry name" value="PaaI_thioesterase"/>
    <property type="match status" value="1"/>
</dbReference>
<evidence type="ECO:0000256" key="6">
    <source>
        <dbReference type="ARBA" id="ARBA00022703"/>
    </source>
</evidence>
<accession>A0ABN1QNV3</accession>
<dbReference type="Pfam" id="PF03061">
    <property type="entry name" value="4HBT"/>
    <property type="match status" value="1"/>
</dbReference>
<evidence type="ECO:0000256" key="21">
    <source>
        <dbReference type="ARBA" id="ARBA00047969"/>
    </source>
</evidence>
<protein>
    <recommendedName>
        <fullName evidence="17">Acyl-coenzyme A thioesterase THEM4</fullName>
        <ecNumber evidence="16">3.1.2.2</ecNumber>
    </recommendedName>
    <alternativeName>
        <fullName evidence="18">Thioesterase superfamily member 4</fullName>
    </alternativeName>
</protein>
<comment type="catalytic activity">
    <reaction evidence="19">
        <text>octanoyl-CoA + H2O = octanoate + CoA + H(+)</text>
        <dbReference type="Rhea" id="RHEA:30143"/>
        <dbReference type="ChEBI" id="CHEBI:15377"/>
        <dbReference type="ChEBI" id="CHEBI:15378"/>
        <dbReference type="ChEBI" id="CHEBI:25646"/>
        <dbReference type="ChEBI" id="CHEBI:57287"/>
        <dbReference type="ChEBI" id="CHEBI:57386"/>
    </reaction>
    <physiologicalReaction direction="left-to-right" evidence="19">
        <dbReference type="Rhea" id="RHEA:30144"/>
    </physiologicalReaction>
</comment>
<comment type="catalytic activity">
    <reaction evidence="20">
        <text>hexadecanoyl-CoA + H2O = hexadecanoate + CoA + H(+)</text>
        <dbReference type="Rhea" id="RHEA:16645"/>
        <dbReference type="ChEBI" id="CHEBI:7896"/>
        <dbReference type="ChEBI" id="CHEBI:15377"/>
        <dbReference type="ChEBI" id="CHEBI:15378"/>
        <dbReference type="ChEBI" id="CHEBI:57287"/>
        <dbReference type="ChEBI" id="CHEBI:57379"/>
        <dbReference type="EC" id="3.1.2.2"/>
    </reaction>
    <physiologicalReaction direction="left-to-right" evidence="20">
        <dbReference type="Rhea" id="RHEA:16646"/>
    </physiologicalReaction>
</comment>
<evidence type="ECO:0000256" key="13">
    <source>
        <dbReference type="ARBA" id="ARBA00035852"/>
    </source>
</evidence>
<comment type="catalytic activity">
    <reaction evidence="22">
        <text>dodecanoyl-CoA + H2O = dodecanoate + CoA + H(+)</text>
        <dbReference type="Rhea" id="RHEA:30135"/>
        <dbReference type="ChEBI" id="CHEBI:15377"/>
        <dbReference type="ChEBI" id="CHEBI:15378"/>
        <dbReference type="ChEBI" id="CHEBI:18262"/>
        <dbReference type="ChEBI" id="CHEBI:57287"/>
        <dbReference type="ChEBI" id="CHEBI:57375"/>
    </reaction>
    <physiologicalReaction direction="left-to-right" evidence="22">
        <dbReference type="Rhea" id="RHEA:30136"/>
    </physiologicalReaction>
</comment>
<keyword evidence="6" id="KW-0053">Apoptosis</keyword>
<gene>
    <name evidence="25" type="ORF">GCM10009560_60220</name>
</gene>
<keyword evidence="5" id="KW-0963">Cytoplasm</keyword>
<dbReference type="SUPFAM" id="SSF54637">
    <property type="entry name" value="Thioesterase/thiol ester dehydrase-isomerase"/>
    <property type="match status" value="1"/>
</dbReference>
<dbReference type="PANTHER" id="PTHR12418:SF19">
    <property type="entry name" value="ACYL-COENZYME A THIOESTERASE THEM4"/>
    <property type="match status" value="1"/>
</dbReference>
<comment type="catalytic activity">
    <reaction evidence="23">
        <text>tetradecanoyl-CoA + H2O = tetradecanoate + CoA + H(+)</text>
        <dbReference type="Rhea" id="RHEA:40119"/>
        <dbReference type="ChEBI" id="CHEBI:15377"/>
        <dbReference type="ChEBI" id="CHEBI:15378"/>
        <dbReference type="ChEBI" id="CHEBI:30807"/>
        <dbReference type="ChEBI" id="CHEBI:57287"/>
        <dbReference type="ChEBI" id="CHEBI:57385"/>
    </reaction>
    <physiologicalReaction direction="left-to-right" evidence="23">
        <dbReference type="Rhea" id="RHEA:40120"/>
    </physiologicalReaction>
</comment>
<dbReference type="Gene3D" id="3.10.129.10">
    <property type="entry name" value="Hotdog Thioesterase"/>
    <property type="match status" value="1"/>
</dbReference>
<dbReference type="EMBL" id="BAAAHQ010000038">
    <property type="protein sequence ID" value="GAA0945364.1"/>
    <property type="molecule type" value="Genomic_DNA"/>
</dbReference>
<keyword evidence="10" id="KW-0443">Lipid metabolism</keyword>
<evidence type="ECO:0000313" key="26">
    <source>
        <dbReference type="Proteomes" id="UP001501578"/>
    </source>
</evidence>
<keyword evidence="4" id="KW-1003">Cell membrane</keyword>
<comment type="catalytic activity">
    <reaction evidence="14">
        <text>(9Z)-octadecenoyl-CoA + H2O = (9Z)-octadecenoate + CoA + H(+)</text>
        <dbReference type="Rhea" id="RHEA:40139"/>
        <dbReference type="ChEBI" id="CHEBI:15377"/>
        <dbReference type="ChEBI" id="CHEBI:15378"/>
        <dbReference type="ChEBI" id="CHEBI:30823"/>
        <dbReference type="ChEBI" id="CHEBI:57287"/>
        <dbReference type="ChEBI" id="CHEBI:57387"/>
    </reaction>
    <physiologicalReaction direction="left-to-right" evidence="14">
        <dbReference type="Rhea" id="RHEA:40140"/>
    </physiologicalReaction>
</comment>
<keyword evidence="26" id="KW-1185">Reference proteome</keyword>
<dbReference type="InterPro" id="IPR029069">
    <property type="entry name" value="HotDog_dom_sf"/>
</dbReference>
<comment type="similarity">
    <text evidence="15">Belongs to the THEM4/THEM5 thioesterase family.</text>
</comment>
<feature type="domain" description="Thioesterase" evidence="24">
    <location>
        <begin position="114"/>
        <end position="185"/>
    </location>
</feature>
<comment type="catalytic activity">
    <reaction evidence="21">
        <text>decanoyl-CoA + H2O = decanoate + CoA + H(+)</text>
        <dbReference type="Rhea" id="RHEA:40059"/>
        <dbReference type="ChEBI" id="CHEBI:15377"/>
        <dbReference type="ChEBI" id="CHEBI:15378"/>
        <dbReference type="ChEBI" id="CHEBI:27689"/>
        <dbReference type="ChEBI" id="CHEBI:57287"/>
        <dbReference type="ChEBI" id="CHEBI:61430"/>
    </reaction>
    <physiologicalReaction direction="left-to-right" evidence="21">
        <dbReference type="Rhea" id="RHEA:40060"/>
    </physiologicalReaction>
</comment>
<evidence type="ECO:0000256" key="5">
    <source>
        <dbReference type="ARBA" id="ARBA00022490"/>
    </source>
</evidence>
<evidence type="ECO:0000256" key="7">
    <source>
        <dbReference type="ARBA" id="ARBA00022801"/>
    </source>
</evidence>
<evidence type="ECO:0000256" key="10">
    <source>
        <dbReference type="ARBA" id="ARBA00023098"/>
    </source>
</evidence>
<evidence type="ECO:0000256" key="23">
    <source>
        <dbReference type="ARBA" id="ARBA00048180"/>
    </source>
</evidence>
<evidence type="ECO:0000259" key="24">
    <source>
        <dbReference type="Pfam" id="PF03061"/>
    </source>
</evidence>